<evidence type="ECO:0000313" key="2">
    <source>
        <dbReference type="Proteomes" id="UP001054945"/>
    </source>
</evidence>
<evidence type="ECO:0000313" key="1">
    <source>
        <dbReference type="EMBL" id="GIY21789.1"/>
    </source>
</evidence>
<dbReference type="AlphaFoldDB" id="A0AAV4RMF4"/>
<dbReference type="Proteomes" id="UP001054945">
    <property type="component" value="Unassembled WGS sequence"/>
</dbReference>
<accession>A0AAV4RMF4</accession>
<name>A0AAV4RMF4_CAEEX</name>
<protein>
    <submittedName>
        <fullName evidence="1">Uncharacterized protein</fullName>
    </submittedName>
</protein>
<organism evidence="1 2">
    <name type="scientific">Caerostris extrusa</name>
    <name type="common">Bark spider</name>
    <name type="synonym">Caerostris bankana</name>
    <dbReference type="NCBI Taxonomy" id="172846"/>
    <lineage>
        <taxon>Eukaryota</taxon>
        <taxon>Metazoa</taxon>
        <taxon>Ecdysozoa</taxon>
        <taxon>Arthropoda</taxon>
        <taxon>Chelicerata</taxon>
        <taxon>Arachnida</taxon>
        <taxon>Araneae</taxon>
        <taxon>Araneomorphae</taxon>
        <taxon>Entelegynae</taxon>
        <taxon>Araneoidea</taxon>
        <taxon>Araneidae</taxon>
        <taxon>Caerostris</taxon>
    </lineage>
</organism>
<dbReference type="EMBL" id="BPLR01008056">
    <property type="protein sequence ID" value="GIY21789.1"/>
    <property type="molecule type" value="Genomic_DNA"/>
</dbReference>
<proteinExistence type="predicted"/>
<reference evidence="1 2" key="1">
    <citation type="submission" date="2021-06" db="EMBL/GenBank/DDBJ databases">
        <title>Caerostris extrusa draft genome.</title>
        <authorList>
            <person name="Kono N."/>
            <person name="Arakawa K."/>
        </authorList>
    </citation>
    <scope>NUCLEOTIDE SEQUENCE [LARGE SCALE GENOMIC DNA]</scope>
</reference>
<sequence length="79" mass="8806">MYLHRKIHGGSRVVFVEEVISLTAHRIVFVCKIFHHKCPCDEDDIVNSVSITSNALSANSGSFGKTVVHVWLTTPDEIL</sequence>
<keyword evidence="2" id="KW-1185">Reference proteome</keyword>
<comment type="caution">
    <text evidence="1">The sequence shown here is derived from an EMBL/GenBank/DDBJ whole genome shotgun (WGS) entry which is preliminary data.</text>
</comment>
<gene>
    <name evidence="1" type="ORF">CEXT_771511</name>
</gene>